<feature type="non-terminal residue" evidence="1">
    <location>
        <position position="26"/>
    </location>
</feature>
<protein>
    <submittedName>
        <fullName evidence="1">Uncharacterized protein</fullName>
    </submittedName>
</protein>
<name>A0A0F9BVH9_9ZZZZ</name>
<dbReference type="AlphaFoldDB" id="A0A0F9BVH9"/>
<reference evidence="1" key="1">
    <citation type="journal article" date="2015" name="Nature">
        <title>Complex archaea that bridge the gap between prokaryotes and eukaryotes.</title>
        <authorList>
            <person name="Spang A."/>
            <person name="Saw J.H."/>
            <person name="Jorgensen S.L."/>
            <person name="Zaremba-Niedzwiedzka K."/>
            <person name="Martijn J."/>
            <person name="Lind A.E."/>
            <person name="van Eijk R."/>
            <person name="Schleper C."/>
            <person name="Guy L."/>
            <person name="Ettema T.J."/>
        </authorList>
    </citation>
    <scope>NUCLEOTIDE SEQUENCE</scope>
</reference>
<evidence type="ECO:0000313" key="1">
    <source>
        <dbReference type="EMBL" id="KKK88396.1"/>
    </source>
</evidence>
<dbReference type="EMBL" id="LAZR01049971">
    <property type="protein sequence ID" value="KKK88396.1"/>
    <property type="molecule type" value="Genomic_DNA"/>
</dbReference>
<organism evidence="1">
    <name type="scientific">marine sediment metagenome</name>
    <dbReference type="NCBI Taxonomy" id="412755"/>
    <lineage>
        <taxon>unclassified sequences</taxon>
        <taxon>metagenomes</taxon>
        <taxon>ecological metagenomes</taxon>
    </lineage>
</organism>
<accession>A0A0F9BVH9</accession>
<gene>
    <name evidence="1" type="ORF">LCGC14_2743620</name>
</gene>
<comment type="caution">
    <text evidence="1">The sequence shown here is derived from an EMBL/GenBank/DDBJ whole genome shotgun (WGS) entry which is preliminary data.</text>
</comment>
<proteinExistence type="predicted"/>
<sequence length="26" mass="3081">MFQKITEKELRVQEALGSLPEEYRNA</sequence>